<organism evidence="1 2">
    <name type="scientific">Halobacteriovorax marinus (strain ATCC BAA-682 / DSM 15412 / SJ)</name>
    <name type="common">Bacteriovorax marinus</name>
    <dbReference type="NCBI Taxonomy" id="862908"/>
    <lineage>
        <taxon>Bacteria</taxon>
        <taxon>Pseudomonadati</taxon>
        <taxon>Bdellovibrionota</taxon>
        <taxon>Bacteriovoracia</taxon>
        <taxon>Bacteriovoracales</taxon>
        <taxon>Halobacteriovoraceae</taxon>
        <taxon>Halobacteriovorax</taxon>
    </lineage>
</organism>
<proteinExistence type="predicted"/>
<dbReference type="KEGG" id="bmx:BMS_2244"/>
<dbReference type="SUPFAM" id="SSF54001">
    <property type="entry name" value="Cysteine proteinases"/>
    <property type="match status" value="1"/>
</dbReference>
<dbReference type="EMBL" id="FQ312005">
    <property type="protein sequence ID" value="CBW27046.1"/>
    <property type="molecule type" value="Genomic_DNA"/>
</dbReference>
<evidence type="ECO:0000313" key="2">
    <source>
        <dbReference type="Proteomes" id="UP000008963"/>
    </source>
</evidence>
<dbReference type="HOGENOM" id="CLU_477160_0_0_7"/>
<dbReference type="InterPro" id="IPR038765">
    <property type="entry name" value="Papain-like_cys_pep_sf"/>
</dbReference>
<gene>
    <name evidence="1" type="ordered locus">BMS_2244</name>
</gene>
<protein>
    <submittedName>
        <fullName evidence="1">Uncharacterized protein</fullName>
    </submittedName>
</protein>
<dbReference type="RefSeq" id="WP_014244823.1">
    <property type="nucleotide sequence ID" value="NC_016620.1"/>
</dbReference>
<dbReference type="Gene3D" id="3.90.1720.10">
    <property type="entry name" value="endopeptidase domain like (from Nostoc punctiforme)"/>
    <property type="match status" value="1"/>
</dbReference>
<dbReference type="AlphaFoldDB" id="E1X474"/>
<sequence length="571" mass="66390">MKGVKLFKILIVFGLLHSVYANKQLLKDIENPDDLYRFSAGAIGKLEVERGNDLQSFIKNRITLETFNYLLKRVDGVSAHLADKLRSSLSNARVINGEEVYQMSTLINIYHGISVKISELNTYAKPRDLDDFLEGEDQLAIGRDLIWLATYSKLYNSFYQNYLNYYMHLNLRKIIKNLFITKENSGQKIEELKVTIAHILEKDNRKTAKKFFKKYMTMRDSLLKFNIDMNYEVQQLIDQIEEDGAVTSILSKDTIKISNFTITDTLANFFGKVTNVISGVFGNLVGKVRWRHGNFYKDNIVKEKLLKELRPLDLLFEKTPFALTDTFIPGHFGHAALYLGTEEQLKEIGLWDSPIIRPYQKNIQNGEIIVEAIRPGVGLTTMEKFLEIDEIAILRQDTIHYDYEEMQQVYKRALDQIGKKYDFNFDVETTDKIVCSELLFFAYGKINWPTVYILGRPTISPDNLAELAFYDNTPINFVLNYWSKKRGTLIEGKIEDLAKNIGFAIDPERSGPHKKAFHKKDYRCKTVFSNSLRSSSRRSRRIQYRQCKTVYERKVYNSAENYRESHNGYFK</sequence>
<dbReference type="STRING" id="862908.BMS_2244"/>
<dbReference type="Pfam" id="PF05708">
    <property type="entry name" value="Peptidase_C92"/>
    <property type="match status" value="1"/>
</dbReference>
<keyword evidence="2" id="KW-1185">Reference proteome</keyword>
<dbReference type="eggNOG" id="COG3863">
    <property type="taxonomic scope" value="Bacteria"/>
</dbReference>
<dbReference type="PATRIC" id="fig|862908.3.peg.2135"/>
<accession>E1X474</accession>
<name>E1X474_HALMS</name>
<evidence type="ECO:0000313" key="1">
    <source>
        <dbReference type="EMBL" id="CBW27046.1"/>
    </source>
</evidence>
<dbReference type="OrthoDB" id="195541at2"/>
<dbReference type="Proteomes" id="UP000008963">
    <property type="component" value="Chromosome"/>
</dbReference>
<reference evidence="2" key="1">
    <citation type="journal article" date="2013" name="ISME J.">
        <title>A small predatory core genome in the divergent marine Bacteriovorax marinus SJ and the terrestrial Bdellovibrio bacteriovorus.</title>
        <authorList>
            <person name="Crossman L.C."/>
            <person name="Chen H."/>
            <person name="Cerdeno-Tarraga A.M."/>
            <person name="Brooks K."/>
            <person name="Quail M.A."/>
            <person name="Pineiro S.A."/>
            <person name="Hobley L."/>
            <person name="Sockett R.E."/>
            <person name="Bentley S.D."/>
            <person name="Parkhill J."/>
            <person name="Williams H.N."/>
            <person name="Stine O.C."/>
        </authorList>
    </citation>
    <scope>NUCLEOTIDE SEQUENCE [LARGE SCALE GENOMIC DNA]</scope>
    <source>
        <strain evidence="2">ATCC BAA-682 / DSM 15412 / SJ</strain>
    </source>
</reference>
<dbReference type="InterPro" id="IPR024453">
    <property type="entry name" value="Peptidase_C92"/>
</dbReference>